<accession>A0A3U7K196</accession>
<reference evidence="3" key="5">
    <citation type="submission" date="2021-05" db="EMBL/GenBank/DDBJ databases">
        <title>Whole genome PacBio Sequel sequence of Salmonella enterica subsp. enterica.</title>
        <authorList>
            <person name="Hoffmann M."/>
            <person name="Balkey M."/>
            <person name="Luo Y."/>
        </authorList>
    </citation>
    <scope>NUCLEOTIDE SEQUENCE</scope>
    <source>
        <strain evidence="3">CFSAN012622</strain>
    </source>
</reference>
<name>A0A3U7K196_SALET</name>
<dbReference type="AlphaFoldDB" id="A0A3U7K196"/>
<reference evidence="2" key="3">
    <citation type="journal article" date="2018" name="Genome Biol.">
        <title>SKESA: strategic k-mer extension for scrupulous assemblies.</title>
        <authorList>
            <person name="Souvorov A."/>
            <person name="Agarwala R."/>
            <person name="Lipman D.J."/>
        </authorList>
    </citation>
    <scope>NUCLEOTIDE SEQUENCE</scope>
    <source>
        <strain evidence="2">Salmonella enterica</strain>
    </source>
</reference>
<proteinExistence type="predicted"/>
<reference evidence="3" key="1">
    <citation type="submission" date="2014-06" db="EMBL/GenBank/DDBJ databases">
        <authorList>
            <person name="Strain E.A."/>
            <person name="Allard M.W."/>
            <person name="Payne J.S."/>
            <person name="Evans P.S."/>
            <person name="Timme R."/>
        </authorList>
    </citation>
    <scope>NUCLEOTIDE SEQUENCE</scope>
    <source>
        <strain evidence="3">CFSAN012622</strain>
    </source>
</reference>
<reference evidence="2" key="4">
    <citation type="submission" date="2019-10" db="EMBL/GenBank/DDBJ databases">
        <authorList>
            <consortium name="NCBI Pathogen Detection Project"/>
        </authorList>
    </citation>
    <scope>NUCLEOTIDE SEQUENCE</scope>
    <source>
        <strain evidence="2">Salmonella enterica</strain>
    </source>
</reference>
<dbReference type="RefSeq" id="WP_000896275.1">
    <property type="nucleotide sequence ID" value="NZ_CP075037.1"/>
</dbReference>
<evidence type="ECO:0000313" key="2">
    <source>
        <dbReference type="EMBL" id="HAB2079393.1"/>
    </source>
</evidence>
<evidence type="ECO:0000313" key="3">
    <source>
        <dbReference type="EMBL" id="QVX99001.1"/>
    </source>
</evidence>
<feature type="region of interest" description="Disordered" evidence="1">
    <location>
        <begin position="103"/>
        <end position="125"/>
    </location>
</feature>
<gene>
    <name evidence="2" type="ORF">GB173_21740</name>
    <name evidence="3" type="ORF">GJ28_22105</name>
</gene>
<dbReference type="EMBL" id="DAAFYW010000011">
    <property type="protein sequence ID" value="HAB2079393.1"/>
    <property type="molecule type" value="Genomic_DNA"/>
</dbReference>
<reference evidence="3" key="2">
    <citation type="journal article" date="2015" name="Genome Announc.">
        <title>Draft Genome Sequence of Salmonella enterica subsp. enterica Serovar Give, Isolated from an Imported Chili Powder Product.</title>
        <authorList>
            <person name="Wang H."/>
            <person name="Chen Y."/>
            <person name="Ayers S."/>
            <person name="Melka D."/>
            <person name="Laasri A."/>
            <person name="Payne J.S."/>
            <person name="Zheng J."/>
            <person name="Son I."/>
            <person name="Timme R."/>
            <person name="Kastanis G."/>
            <person name="Hammack T.S."/>
            <person name="Strain E."/>
            <person name="Allard M.W."/>
            <person name="Evans P.S."/>
            <person name="Brown E.W."/>
        </authorList>
    </citation>
    <scope>NUCLEOTIDE SEQUENCE</scope>
    <source>
        <strain evidence="3">CFSAN012622</strain>
    </source>
</reference>
<sequence length="136" mass="14772">MAFVSLSTMAAKTGRMVQSNHVTVTQTKRATGAVELGFRIGRTAMDATGIETGDRVDILYDSESSLWMIKKIPEGGFGVAGQKNKAGEYSSCAIRITLRPGFPRLSDDDDASVKQFSQDSDTQMEKGQIIFKLGDE</sequence>
<organism evidence="2">
    <name type="scientific">Salmonella enterica subsp. enterica serovar Give</name>
    <dbReference type="NCBI Taxonomy" id="46626"/>
    <lineage>
        <taxon>Bacteria</taxon>
        <taxon>Pseudomonadati</taxon>
        <taxon>Pseudomonadota</taxon>
        <taxon>Gammaproteobacteria</taxon>
        <taxon>Enterobacterales</taxon>
        <taxon>Enterobacteriaceae</taxon>
        <taxon>Salmonella</taxon>
    </lineage>
</organism>
<evidence type="ECO:0000256" key="1">
    <source>
        <dbReference type="SAM" id="MobiDB-lite"/>
    </source>
</evidence>
<dbReference type="EMBL" id="CP075037">
    <property type="protein sequence ID" value="QVX99001.1"/>
    <property type="molecule type" value="Genomic_DNA"/>
</dbReference>
<protein>
    <submittedName>
        <fullName evidence="2">Uncharacterized protein</fullName>
    </submittedName>
</protein>